<feature type="chain" id="PRO_5036702325" evidence="1">
    <location>
        <begin position="28"/>
        <end position="113"/>
    </location>
</feature>
<proteinExistence type="predicted"/>
<sequence>MNKFLFSLTTMVMIILVVNEMTPITEAIFCTEDFCKGVECPSLTPQDCQNKSDGRYRFVQNGGTCGCCPFCVRVFAKGEDCSQTLIQPRMAGTSLRSECEQGTRCDGTTLKCV</sequence>
<gene>
    <name evidence="2" type="ORF">DERF_012203</name>
</gene>
<keyword evidence="1" id="KW-0732">Signal</keyword>
<dbReference type="OrthoDB" id="6503914at2759"/>
<feature type="signal peptide" evidence="1">
    <location>
        <begin position="1"/>
        <end position="27"/>
    </location>
</feature>
<evidence type="ECO:0000256" key="1">
    <source>
        <dbReference type="SAM" id="SignalP"/>
    </source>
</evidence>
<evidence type="ECO:0000313" key="3">
    <source>
        <dbReference type="Proteomes" id="UP000790347"/>
    </source>
</evidence>
<keyword evidence="3" id="KW-1185">Reference proteome</keyword>
<name>A0A922L1H5_DERFA</name>
<dbReference type="InterPro" id="IPR053741">
    <property type="entry name" value="Ser_Fungal_Prot_Inhib_sf"/>
</dbReference>
<reference evidence="2" key="2">
    <citation type="journal article" date="2022" name="Res Sq">
        <title>Comparative Genomics Reveals Insights into the Divergent Evolution of Astigmatic Mites and Household Pest Adaptations.</title>
        <authorList>
            <person name="Xiong Q."/>
            <person name="Wan A.T.-Y."/>
            <person name="Liu X.-Y."/>
            <person name="Fung C.S.-H."/>
            <person name="Xiao X."/>
            <person name="Malainual N."/>
            <person name="Hou J."/>
            <person name="Wang L."/>
            <person name="Wang M."/>
            <person name="Yang K."/>
            <person name="Cui Y."/>
            <person name="Leung E."/>
            <person name="Nong W."/>
            <person name="Shin S.-K."/>
            <person name="Au S."/>
            <person name="Jeong K.Y."/>
            <person name="Chew F.T."/>
            <person name="Hui J."/>
            <person name="Leung T.F."/>
            <person name="Tungtrongchitr A."/>
            <person name="Zhong N."/>
            <person name="Liu Z."/>
            <person name="Tsui S."/>
        </authorList>
    </citation>
    <scope>NUCLEOTIDE SEQUENCE</scope>
    <source>
        <strain evidence="2">Derf</strain>
        <tissue evidence="2">Whole organism</tissue>
    </source>
</reference>
<evidence type="ECO:0000313" key="2">
    <source>
        <dbReference type="EMBL" id="KAH9501350.1"/>
    </source>
</evidence>
<accession>A0A922L1H5</accession>
<dbReference type="EMBL" id="ASGP02000006">
    <property type="protein sequence ID" value="KAH9501350.1"/>
    <property type="molecule type" value="Genomic_DNA"/>
</dbReference>
<dbReference type="AlphaFoldDB" id="A0A922L1H5"/>
<reference evidence="2" key="1">
    <citation type="submission" date="2013-05" db="EMBL/GenBank/DDBJ databases">
        <authorList>
            <person name="Yim A.K.Y."/>
            <person name="Chan T.F."/>
            <person name="Ji K.M."/>
            <person name="Liu X.Y."/>
            <person name="Zhou J.W."/>
            <person name="Li R.Q."/>
            <person name="Yang K.Y."/>
            <person name="Li J."/>
            <person name="Li M."/>
            <person name="Law P.T.W."/>
            <person name="Wu Y.L."/>
            <person name="Cai Z.L."/>
            <person name="Qin H."/>
            <person name="Bao Y."/>
            <person name="Leung R.K.K."/>
            <person name="Ng P.K.S."/>
            <person name="Zou J."/>
            <person name="Zhong X.J."/>
            <person name="Ran P.X."/>
            <person name="Zhong N.S."/>
            <person name="Liu Z.G."/>
            <person name="Tsui S.K.W."/>
        </authorList>
    </citation>
    <scope>NUCLEOTIDE SEQUENCE</scope>
    <source>
        <strain evidence="2">Derf</strain>
        <tissue evidence="2">Whole organism</tissue>
    </source>
</reference>
<dbReference type="Proteomes" id="UP000790347">
    <property type="component" value="Unassembled WGS sequence"/>
</dbReference>
<protein>
    <submittedName>
        <fullName evidence="2">Uncharacterized protein</fullName>
    </submittedName>
</protein>
<organism evidence="2 3">
    <name type="scientific">Dermatophagoides farinae</name>
    <name type="common">American house dust mite</name>
    <dbReference type="NCBI Taxonomy" id="6954"/>
    <lineage>
        <taxon>Eukaryota</taxon>
        <taxon>Metazoa</taxon>
        <taxon>Ecdysozoa</taxon>
        <taxon>Arthropoda</taxon>
        <taxon>Chelicerata</taxon>
        <taxon>Arachnida</taxon>
        <taxon>Acari</taxon>
        <taxon>Acariformes</taxon>
        <taxon>Sarcoptiformes</taxon>
        <taxon>Astigmata</taxon>
        <taxon>Psoroptidia</taxon>
        <taxon>Analgoidea</taxon>
        <taxon>Pyroglyphidae</taxon>
        <taxon>Dermatophagoidinae</taxon>
        <taxon>Dermatophagoides</taxon>
    </lineage>
</organism>
<comment type="caution">
    <text evidence="2">The sequence shown here is derived from an EMBL/GenBank/DDBJ whole genome shotgun (WGS) entry which is preliminary data.</text>
</comment>
<dbReference type="Gene3D" id="2.10.80.20">
    <property type="match status" value="1"/>
</dbReference>